<dbReference type="PANTHER" id="PTHR30385">
    <property type="entry name" value="SIGMA FACTOR F FLAGELLAR"/>
    <property type="match status" value="1"/>
</dbReference>
<dbReference type="InterPro" id="IPR013325">
    <property type="entry name" value="RNA_pol_sigma_r2"/>
</dbReference>
<keyword evidence="4" id="KW-0804">Transcription</keyword>
<evidence type="ECO:0000259" key="5">
    <source>
        <dbReference type="Pfam" id="PF04539"/>
    </source>
</evidence>
<organism evidence="8 9">
    <name type="scientific">Paenibacillus hemerocallicola</name>
    <dbReference type="NCBI Taxonomy" id="1172614"/>
    <lineage>
        <taxon>Bacteria</taxon>
        <taxon>Bacillati</taxon>
        <taxon>Bacillota</taxon>
        <taxon>Bacilli</taxon>
        <taxon>Bacillales</taxon>
        <taxon>Paenibacillaceae</taxon>
        <taxon>Paenibacillus</taxon>
    </lineage>
</organism>
<dbReference type="InterPro" id="IPR007627">
    <property type="entry name" value="RNA_pol_sigma70_r2"/>
</dbReference>
<dbReference type="Gene3D" id="1.10.10.10">
    <property type="entry name" value="Winged helix-like DNA-binding domain superfamily/Winged helix DNA-binding domain"/>
    <property type="match status" value="2"/>
</dbReference>
<dbReference type="GO" id="GO:0006352">
    <property type="term" value="P:DNA-templated transcription initiation"/>
    <property type="evidence" value="ECO:0007669"/>
    <property type="project" value="InterPro"/>
</dbReference>
<dbReference type="Proteomes" id="UP000307943">
    <property type="component" value="Unassembled WGS sequence"/>
</dbReference>
<keyword evidence="3" id="KW-0238">DNA-binding</keyword>
<dbReference type="NCBIfam" id="TIGR02937">
    <property type="entry name" value="sigma70-ECF"/>
    <property type="match status" value="1"/>
</dbReference>
<dbReference type="Pfam" id="PF04539">
    <property type="entry name" value="Sigma70_r3"/>
    <property type="match status" value="1"/>
</dbReference>
<dbReference type="Pfam" id="PF04542">
    <property type="entry name" value="Sigma70_r2"/>
    <property type="match status" value="1"/>
</dbReference>
<evidence type="ECO:0000259" key="6">
    <source>
        <dbReference type="Pfam" id="PF04542"/>
    </source>
</evidence>
<gene>
    <name evidence="8" type="ORF">FE784_12860</name>
</gene>
<feature type="domain" description="RNA polymerase sigma-70 region 3" evidence="5">
    <location>
        <begin position="114"/>
        <end position="180"/>
    </location>
</feature>
<dbReference type="Pfam" id="PF04545">
    <property type="entry name" value="Sigma70_r4"/>
    <property type="match status" value="1"/>
</dbReference>
<name>A0A5C4TA86_9BACL</name>
<evidence type="ECO:0000256" key="1">
    <source>
        <dbReference type="ARBA" id="ARBA00023015"/>
    </source>
</evidence>
<dbReference type="GO" id="GO:0016987">
    <property type="term" value="F:sigma factor activity"/>
    <property type="evidence" value="ECO:0007669"/>
    <property type="project" value="UniProtKB-KW"/>
</dbReference>
<dbReference type="InterPro" id="IPR013324">
    <property type="entry name" value="RNA_pol_sigma_r3/r4-like"/>
</dbReference>
<accession>A0A5C4TA86</accession>
<keyword evidence="1" id="KW-0805">Transcription regulation</keyword>
<keyword evidence="9" id="KW-1185">Reference proteome</keyword>
<dbReference type="AlphaFoldDB" id="A0A5C4TA86"/>
<keyword evidence="2" id="KW-0731">Sigma factor</keyword>
<evidence type="ECO:0000313" key="8">
    <source>
        <dbReference type="EMBL" id="TNJ65805.1"/>
    </source>
</evidence>
<dbReference type="InterPro" id="IPR007624">
    <property type="entry name" value="RNA_pol_sigma70_r3"/>
</dbReference>
<evidence type="ECO:0000313" key="9">
    <source>
        <dbReference type="Proteomes" id="UP000307943"/>
    </source>
</evidence>
<dbReference type="InterPro" id="IPR014284">
    <property type="entry name" value="RNA_pol_sigma-70_dom"/>
</dbReference>
<protein>
    <submittedName>
        <fullName evidence="8">Sigma-70 family RNA polymerase sigma factor</fullName>
    </submittedName>
</protein>
<evidence type="ECO:0000256" key="2">
    <source>
        <dbReference type="ARBA" id="ARBA00023082"/>
    </source>
</evidence>
<dbReference type="EMBL" id="VDCQ01000015">
    <property type="protein sequence ID" value="TNJ65805.1"/>
    <property type="molecule type" value="Genomic_DNA"/>
</dbReference>
<dbReference type="InterPro" id="IPR036388">
    <property type="entry name" value="WH-like_DNA-bd_sf"/>
</dbReference>
<proteinExistence type="predicted"/>
<dbReference type="InterPro" id="IPR007630">
    <property type="entry name" value="RNA_pol_sigma70_r4"/>
</dbReference>
<evidence type="ECO:0000256" key="3">
    <source>
        <dbReference type="ARBA" id="ARBA00023125"/>
    </source>
</evidence>
<feature type="domain" description="RNA polymerase sigma-70 region 2" evidence="6">
    <location>
        <begin position="32"/>
        <end position="102"/>
    </location>
</feature>
<comment type="caution">
    <text evidence="8">The sequence shown here is derived from an EMBL/GenBank/DDBJ whole genome shotgun (WGS) entry which is preliminary data.</text>
</comment>
<dbReference type="CDD" id="cd06171">
    <property type="entry name" value="Sigma70_r4"/>
    <property type="match status" value="1"/>
</dbReference>
<dbReference type="PANTHER" id="PTHR30385:SF4">
    <property type="entry name" value="RNA POLYMERASE SIGMA-E FACTOR"/>
    <property type="match status" value="1"/>
</dbReference>
<dbReference type="GO" id="GO:0003677">
    <property type="term" value="F:DNA binding"/>
    <property type="evidence" value="ECO:0007669"/>
    <property type="project" value="UniProtKB-KW"/>
</dbReference>
<dbReference type="OrthoDB" id="9809557at2"/>
<feature type="domain" description="RNA polymerase sigma-70 region 4" evidence="7">
    <location>
        <begin position="199"/>
        <end position="247"/>
    </location>
</feature>
<evidence type="ECO:0000256" key="4">
    <source>
        <dbReference type="ARBA" id="ARBA00023163"/>
    </source>
</evidence>
<dbReference type="Gene3D" id="1.10.1740.10">
    <property type="match status" value="1"/>
</dbReference>
<reference evidence="8 9" key="1">
    <citation type="submission" date="2019-05" db="EMBL/GenBank/DDBJ databases">
        <title>We sequenced the genome of Paenibacillus hemerocallicola KCTC 33185 for further insight into its adaptation and study the phylogeny of Paenibacillus.</title>
        <authorList>
            <person name="Narsing Rao M.P."/>
        </authorList>
    </citation>
    <scope>NUCLEOTIDE SEQUENCE [LARGE SCALE GENOMIC DNA]</scope>
    <source>
        <strain evidence="8 9">KCTC 33185</strain>
    </source>
</reference>
<dbReference type="SUPFAM" id="SSF88946">
    <property type="entry name" value="Sigma2 domain of RNA polymerase sigma factors"/>
    <property type="match status" value="1"/>
</dbReference>
<sequence>MSVNPAWPSPNESVAIILEYQRNPTDDLATALIRQYEPMVKMAAGKMSRNRPDLYEDLMQVGQMALLRLFGQFDAGKGSPFEPYAMKSIIGHMKNFLRDKSWYIQVPRRIKEKGALLQQAVDELTVQMERSPKIDEIAAHLGLSYEETMEVFAGRELYHYVSLDTPVSEDDSTSTLGDLIGAPADDYDSVEHRMDLEAALVRLKPEERKVLALVFEAGLSQRAIAEELHVSQMSVSRILKRATDKLKALLEGDDP</sequence>
<dbReference type="RefSeq" id="WP_139602606.1">
    <property type="nucleotide sequence ID" value="NZ_VDCQ01000015.1"/>
</dbReference>
<evidence type="ECO:0000259" key="7">
    <source>
        <dbReference type="Pfam" id="PF04545"/>
    </source>
</evidence>
<dbReference type="SUPFAM" id="SSF88659">
    <property type="entry name" value="Sigma3 and sigma4 domains of RNA polymerase sigma factors"/>
    <property type="match status" value="2"/>
</dbReference>